<name>A0A9J6ACR1_SOLCO</name>
<protein>
    <submittedName>
        <fullName evidence="2">Uncharacterized protein</fullName>
    </submittedName>
</protein>
<feature type="compositionally biased region" description="Basic residues" evidence="1">
    <location>
        <begin position="343"/>
        <end position="355"/>
    </location>
</feature>
<dbReference type="Proteomes" id="UP000824120">
    <property type="component" value="Chromosome 2"/>
</dbReference>
<sequence length="389" mass="43699">MSDFPLISTLQFMSEKEGHAHKGEIIKASKVIEAIWHPSSPIFHAKNPQQFELRKSSRRDVNDAVYIATQEYFFPYTTISLRWPQLQEANLHIFSLWPPRIPSSHQDKSPEMIETPSCKRFSKIIHKGGVGDHRCGNYPQEEMLYREVLFNHPSSMAPITSRAGSPLLAMNPKRMCFKTSFKLQDCDTKTQEWQSNNAFDFLKTSFTRVVLPKPPIPNTETARKFFTFPSNTSFISCSTSCSIPTISSSRTKGDAAPGPLEDIPPSSRGVLVAKSHYKLWGFTMIFLCDASSSRNKGYLDTKELTLIAWGIHQPHSSSSKSIRKSVKFSESSTASSRDMMKQNKVHQTSKSKQSRNKNDLTSFSPMSTALAIASSISATCCREGSTFTE</sequence>
<comment type="caution">
    <text evidence="2">The sequence shown here is derived from an EMBL/GenBank/DDBJ whole genome shotgun (WGS) entry which is preliminary data.</text>
</comment>
<evidence type="ECO:0000313" key="3">
    <source>
        <dbReference type="Proteomes" id="UP000824120"/>
    </source>
</evidence>
<reference evidence="2 3" key="1">
    <citation type="submission" date="2020-09" db="EMBL/GenBank/DDBJ databases">
        <title>De no assembly of potato wild relative species, Solanum commersonii.</title>
        <authorList>
            <person name="Cho K."/>
        </authorList>
    </citation>
    <scope>NUCLEOTIDE SEQUENCE [LARGE SCALE GENOMIC DNA]</scope>
    <source>
        <strain evidence="2">LZ3.2</strain>
        <tissue evidence="2">Leaf</tissue>
    </source>
</reference>
<feature type="region of interest" description="Disordered" evidence="1">
    <location>
        <begin position="330"/>
        <end position="360"/>
    </location>
</feature>
<proteinExistence type="predicted"/>
<gene>
    <name evidence="2" type="ORF">H5410_007310</name>
</gene>
<dbReference type="EMBL" id="JACXVP010000002">
    <property type="protein sequence ID" value="KAG5622092.1"/>
    <property type="molecule type" value="Genomic_DNA"/>
</dbReference>
<evidence type="ECO:0000313" key="2">
    <source>
        <dbReference type="EMBL" id="KAG5622092.1"/>
    </source>
</evidence>
<dbReference type="AlphaFoldDB" id="A0A9J6ACR1"/>
<evidence type="ECO:0000256" key="1">
    <source>
        <dbReference type="SAM" id="MobiDB-lite"/>
    </source>
</evidence>
<organism evidence="2 3">
    <name type="scientific">Solanum commersonii</name>
    <name type="common">Commerson's wild potato</name>
    <name type="synonym">Commerson's nightshade</name>
    <dbReference type="NCBI Taxonomy" id="4109"/>
    <lineage>
        <taxon>Eukaryota</taxon>
        <taxon>Viridiplantae</taxon>
        <taxon>Streptophyta</taxon>
        <taxon>Embryophyta</taxon>
        <taxon>Tracheophyta</taxon>
        <taxon>Spermatophyta</taxon>
        <taxon>Magnoliopsida</taxon>
        <taxon>eudicotyledons</taxon>
        <taxon>Gunneridae</taxon>
        <taxon>Pentapetalae</taxon>
        <taxon>asterids</taxon>
        <taxon>lamiids</taxon>
        <taxon>Solanales</taxon>
        <taxon>Solanaceae</taxon>
        <taxon>Solanoideae</taxon>
        <taxon>Solaneae</taxon>
        <taxon>Solanum</taxon>
    </lineage>
</organism>
<keyword evidence="3" id="KW-1185">Reference proteome</keyword>
<accession>A0A9J6ACR1</accession>